<dbReference type="EMBL" id="MUKV01000009">
    <property type="protein sequence ID" value="OQS41027.1"/>
    <property type="molecule type" value="Genomic_DNA"/>
</dbReference>
<evidence type="ECO:0000313" key="1">
    <source>
        <dbReference type="EMBL" id="OQS41027.1"/>
    </source>
</evidence>
<dbReference type="SFLD" id="SFLDG01129">
    <property type="entry name" value="C1.5:_HAD__Beta-PGM__Phosphata"/>
    <property type="match status" value="1"/>
</dbReference>
<organism evidence="1 2">
    <name type="scientific">Chromobacterium haemolyticum</name>
    <dbReference type="NCBI Taxonomy" id="394935"/>
    <lineage>
        <taxon>Bacteria</taxon>
        <taxon>Pseudomonadati</taxon>
        <taxon>Pseudomonadota</taxon>
        <taxon>Betaproteobacteria</taxon>
        <taxon>Neisseriales</taxon>
        <taxon>Chromobacteriaceae</taxon>
        <taxon>Chromobacterium</taxon>
    </lineage>
</organism>
<dbReference type="SUPFAM" id="SSF56784">
    <property type="entry name" value="HAD-like"/>
    <property type="match status" value="1"/>
</dbReference>
<accession>A0A1W0D1Y4</accession>
<sequence>MNPRFDLVVFDWDGTLMDSTAHISQSIQQACADLSLPVPSREQASHVIGLRLAEALQQACPAATAEQLPRLTEAFRHHYHANQHQVTLFDGAVECLNAVADSGVFLAVATGNSRAGLNRLLEQTGLGPLFHATRTVDECHSKPHPDMLLSLTEMLGADPRRTLMIGDTSHDLLMAGNAGCHSVGVSFGAHDSEHLESCGPLALFHSYPELQTWLLPKLG</sequence>
<dbReference type="GO" id="GO:0008967">
    <property type="term" value="F:phosphoglycolate phosphatase activity"/>
    <property type="evidence" value="ECO:0007669"/>
    <property type="project" value="TreeGrafter"/>
</dbReference>
<dbReference type="Proteomes" id="UP000192721">
    <property type="component" value="Unassembled WGS sequence"/>
</dbReference>
<dbReference type="SFLD" id="SFLDG01135">
    <property type="entry name" value="C1.5.6:_HAD__Beta-PGM__Phospha"/>
    <property type="match status" value="1"/>
</dbReference>
<comment type="caution">
    <text evidence="1">The sequence shown here is derived from an EMBL/GenBank/DDBJ whole genome shotgun (WGS) entry which is preliminary data.</text>
</comment>
<dbReference type="PANTHER" id="PTHR43434:SF24">
    <property type="entry name" value="HYDROLASE-RELATED"/>
    <property type="match status" value="1"/>
</dbReference>
<dbReference type="InterPro" id="IPR050155">
    <property type="entry name" value="HAD-like_hydrolase_sf"/>
</dbReference>
<dbReference type="SFLD" id="SFLDS00003">
    <property type="entry name" value="Haloacid_Dehalogenase"/>
    <property type="match status" value="1"/>
</dbReference>
<dbReference type="GO" id="GO:0006281">
    <property type="term" value="P:DNA repair"/>
    <property type="evidence" value="ECO:0007669"/>
    <property type="project" value="TreeGrafter"/>
</dbReference>
<dbReference type="PANTHER" id="PTHR43434">
    <property type="entry name" value="PHOSPHOGLYCOLATE PHOSPHATASE"/>
    <property type="match status" value="1"/>
</dbReference>
<dbReference type="GO" id="GO:0005829">
    <property type="term" value="C:cytosol"/>
    <property type="evidence" value="ECO:0007669"/>
    <property type="project" value="TreeGrafter"/>
</dbReference>
<dbReference type="InterPro" id="IPR006439">
    <property type="entry name" value="HAD-SF_hydro_IA"/>
</dbReference>
<proteinExistence type="predicted"/>
<dbReference type="Gene3D" id="1.10.150.240">
    <property type="entry name" value="Putative phosphatase, domain 2"/>
    <property type="match status" value="1"/>
</dbReference>
<dbReference type="Gene3D" id="3.40.50.1000">
    <property type="entry name" value="HAD superfamily/HAD-like"/>
    <property type="match status" value="1"/>
</dbReference>
<dbReference type="InterPro" id="IPR036412">
    <property type="entry name" value="HAD-like_sf"/>
</dbReference>
<dbReference type="InterPro" id="IPR041492">
    <property type="entry name" value="HAD_2"/>
</dbReference>
<dbReference type="InterPro" id="IPR023214">
    <property type="entry name" value="HAD_sf"/>
</dbReference>
<name>A0A1W0D1Y4_9NEIS</name>
<dbReference type="RefSeq" id="WP_081555304.1">
    <property type="nucleotide sequence ID" value="NZ_MUKV01000009.1"/>
</dbReference>
<dbReference type="NCBIfam" id="TIGR01509">
    <property type="entry name" value="HAD-SF-IA-v3"/>
    <property type="match status" value="1"/>
</dbReference>
<dbReference type="OrthoDB" id="9782449at2"/>
<reference evidence="1 2" key="1">
    <citation type="submission" date="2017-02" db="EMBL/GenBank/DDBJ databases">
        <title>Chromobacterium haemolyticum H5244.</title>
        <authorList>
            <person name="Gulvik C.A."/>
        </authorList>
    </citation>
    <scope>NUCLEOTIDE SEQUENCE [LARGE SCALE GENOMIC DNA]</scope>
    <source>
        <strain evidence="1 2">H5244</strain>
    </source>
</reference>
<dbReference type="AlphaFoldDB" id="A0A1W0D1Y4"/>
<dbReference type="InterPro" id="IPR023198">
    <property type="entry name" value="PGP-like_dom2"/>
</dbReference>
<gene>
    <name evidence="1" type="ORF">B0T45_09370</name>
</gene>
<protein>
    <submittedName>
        <fullName evidence="1">HAD family hydrolase</fullName>
    </submittedName>
</protein>
<dbReference type="Pfam" id="PF13419">
    <property type="entry name" value="HAD_2"/>
    <property type="match status" value="1"/>
</dbReference>
<evidence type="ECO:0000313" key="2">
    <source>
        <dbReference type="Proteomes" id="UP000192721"/>
    </source>
</evidence>
<dbReference type="NCBIfam" id="TIGR01549">
    <property type="entry name" value="HAD-SF-IA-v1"/>
    <property type="match status" value="1"/>
</dbReference>
<keyword evidence="1" id="KW-0378">Hydrolase</keyword>